<dbReference type="PRINTS" id="PR00025">
    <property type="entry name" value="ANTENNAPEDIA"/>
</dbReference>
<keyword evidence="4" id="KW-0217">Developmental protein</keyword>
<dbReference type="InterPro" id="IPR020479">
    <property type="entry name" value="HD_metazoa"/>
</dbReference>
<dbReference type="InterPro" id="IPR009057">
    <property type="entry name" value="Homeodomain-like_sf"/>
</dbReference>
<feature type="region of interest" description="Disordered" evidence="14">
    <location>
        <begin position="184"/>
        <end position="221"/>
    </location>
</feature>
<dbReference type="GO" id="GO:0000977">
    <property type="term" value="F:RNA polymerase II transcription regulatory region sequence-specific DNA binding"/>
    <property type="evidence" value="ECO:0007669"/>
    <property type="project" value="TreeGrafter"/>
</dbReference>
<dbReference type="InterPro" id="IPR017995">
    <property type="entry name" value="Homeobox_antennapedia"/>
</dbReference>
<evidence type="ECO:0000256" key="8">
    <source>
        <dbReference type="ARBA" id="ARBA00023163"/>
    </source>
</evidence>
<keyword evidence="7 11" id="KW-0371">Homeobox</keyword>
<evidence type="ECO:0000256" key="13">
    <source>
        <dbReference type="RuleBase" id="RU004442"/>
    </source>
</evidence>
<comment type="subcellular location">
    <subcellularLocation>
        <location evidence="2 11 12">Nucleus</location>
    </subcellularLocation>
</comment>
<protein>
    <recommendedName>
        <fullName evidence="10">Homeobox protein Hox-D8</fullName>
    </recommendedName>
</protein>
<feature type="DNA-binding region" description="Homeobox" evidence="11">
    <location>
        <begin position="126"/>
        <end position="185"/>
    </location>
</feature>
<dbReference type="PANTHER" id="PTHR46166">
    <property type="entry name" value="HOMEOBOX DOMAIN-CONTAINING PROTEIN"/>
    <property type="match status" value="1"/>
</dbReference>
<keyword evidence="5" id="KW-0805">Transcription regulation</keyword>
<dbReference type="PRINTS" id="PR00031">
    <property type="entry name" value="HTHREPRESSR"/>
</dbReference>
<dbReference type="PRINTS" id="PR00024">
    <property type="entry name" value="HOMEOBOX"/>
</dbReference>
<organism evidence="16 17">
    <name type="scientific">Petromyzon marinus</name>
    <name type="common">Sea lamprey</name>
    <dbReference type="NCBI Taxonomy" id="7757"/>
    <lineage>
        <taxon>Eukaryota</taxon>
        <taxon>Metazoa</taxon>
        <taxon>Chordata</taxon>
        <taxon>Craniata</taxon>
        <taxon>Vertebrata</taxon>
        <taxon>Cyclostomata</taxon>
        <taxon>Hyperoartia</taxon>
        <taxon>Petromyzontiformes</taxon>
        <taxon>Petromyzontidae</taxon>
        <taxon>Petromyzon</taxon>
    </lineage>
</organism>
<reference evidence="17" key="1">
    <citation type="submission" date="2025-08" db="UniProtKB">
        <authorList>
            <consortium name="RefSeq"/>
        </authorList>
    </citation>
    <scope>IDENTIFICATION</scope>
    <source>
        <tissue evidence="17">Sperm</tissue>
    </source>
</reference>
<keyword evidence="6 11" id="KW-0238">DNA-binding</keyword>
<keyword evidence="8" id="KW-0804">Transcription</keyword>
<dbReference type="InterPro" id="IPR017970">
    <property type="entry name" value="Homeobox_CS"/>
</dbReference>
<comment type="function">
    <text evidence="1">Sequence-specific transcription factor which is part of a developmental regulatory system that provides cells with specific positional identities on the anterior-posterior axis.</text>
</comment>
<evidence type="ECO:0000256" key="9">
    <source>
        <dbReference type="ARBA" id="ARBA00023242"/>
    </source>
</evidence>
<dbReference type="PROSITE" id="PS50071">
    <property type="entry name" value="HOMEOBOX_2"/>
    <property type="match status" value="1"/>
</dbReference>
<evidence type="ECO:0000256" key="11">
    <source>
        <dbReference type="PROSITE-ProRule" id="PRU00108"/>
    </source>
</evidence>
<dbReference type="InterPro" id="IPR000047">
    <property type="entry name" value="HTH_motif"/>
</dbReference>
<dbReference type="GeneID" id="116948662"/>
<evidence type="ECO:0000256" key="14">
    <source>
        <dbReference type="SAM" id="MobiDB-lite"/>
    </source>
</evidence>
<evidence type="ECO:0000256" key="10">
    <source>
        <dbReference type="ARBA" id="ARBA00040141"/>
    </source>
</evidence>
<dbReference type="InterPro" id="IPR001827">
    <property type="entry name" value="Homeobox_Antennapedia_CS"/>
</dbReference>
<accession>A0AAJ7TP43</accession>
<gene>
    <name evidence="17" type="primary">LOC116948662</name>
</gene>
<evidence type="ECO:0000256" key="2">
    <source>
        <dbReference type="ARBA" id="ARBA00004123"/>
    </source>
</evidence>
<dbReference type="RefSeq" id="XP_032821455.1">
    <property type="nucleotide sequence ID" value="XM_032965564.1"/>
</dbReference>
<dbReference type="SUPFAM" id="SSF46689">
    <property type="entry name" value="Homeodomain-like"/>
    <property type="match status" value="1"/>
</dbReference>
<dbReference type="KEGG" id="pmrn:116948662"/>
<evidence type="ECO:0000256" key="3">
    <source>
        <dbReference type="ARBA" id="ARBA00009107"/>
    </source>
</evidence>
<evidence type="ECO:0000256" key="7">
    <source>
        <dbReference type="ARBA" id="ARBA00023155"/>
    </source>
</evidence>
<evidence type="ECO:0000256" key="1">
    <source>
        <dbReference type="ARBA" id="ARBA00003263"/>
    </source>
</evidence>
<dbReference type="Gene3D" id="1.10.10.60">
    <property type="entry name" value="Homeodomain-like"/>
    <property type="match status" value="1"/>
</dbReference>
<keyword evidence="9 11" id="KW-0539">Nucleus</keyword>
<dbReference type="AlphaFoldDB" id="A0AAJ7TP43"/>
<keyword evidence="16" id="KW-1185">Reference proteome</keyword>
<evidence type="ECO:0000256" key="5">
    <source>
        <dbReference type="ARBA" id="ARBA00023015"/>
    </source>
</evidence>
<feature type="domain" description="Homeobox" evidence="15">
    <location>
        <begin position="124"/>
        <end position="184"/>
    </location>
</feature>
<evidence type="ECO:0000256" key="4">
    <source>
        <dbReference type="ARBA" id="ARBA00022473"/>
    </source>
</evidence>
<evidence type="ECO:0000313" key="16">
    <source>
        <dbReference type="Proteomes" id="UP001318040"/>
    </source>
</evidence>
<evidence type="ECO:0000313" key="17">
    <source>
        <dbReference type="RefSeq" id="XP_032821455.1"/>
    </source>
</evidence>
<dbReference type="PANTHER" id="PTHR46166:SF1">
    <property type="entry name" value="HOMEOBOX PROTEIN HOX-D8"/>
    <property type="match status" value="1"/>
</dbReference>
<proteinExistence type="inferred from homology"/>
<dbReference type="GO" id="GO:0005634">
    <property type="term" value="C:nucleus"/>
    <property type="evidence" value="ECO:0007669"/>
    <property type="project" value="UniProtKB-SubCell"/>
</dbReference>
<dbReference type="InterPro" id="IPR001356">
    <property type="entry name" value="HD"/>
</dbReference>
<evidence type="ECO:0000259" key="15">
    <source>
        <dbReference type="PROSITE" id="PS50071"/>
    </source>
</evidence>
<comment type="similarity">
    <text evidence="3 13">Belongs to the Antp homeobox family.</text>
</comment>
<dbReference type="Pfam" id="PF00046">
    <property type="entry name" value="Homeodomain"/>
    <property type="match status" value="1"/>
</dbReference>
<dbReference type="GO" id="GO:0000981">
    <property type="term" value="F:DNA-binding transcription factor activity, RNA polymerase II-specific"/>
    <property type="evidence" value="ECO:0007669"/>
    <property type="project" value="InterPro"/>
</dbReference>
<dbReference type="PROSITE" id="PS00032">
    <property type="entry name" value="ANTENNAPEDIA"/>
    <property type="match status" value="1"/>
</dbReference>
<sequence>MSSYFEDSLHAGYFDCRFAAHEAAMRSAAAGDHSGGTFDRAGGFGVGGFNGAPYGLGYHGVPPFEGETSDSGYPRLLDPTAPYGAASPGARGRGGAGVEGVEVGAARGGDAGGSVFPWMRPQGPARRRGRQTYSRYQTLELEKEFLFNPYLTRKRRIEVSHVLGLSERQVKIWFQNRRMKWKKENNRDKFPSTCRPSGSTSEEGSSHSPDSQTQDKPLCDI</sequence>
<dbReference type="FunFam" id="1.10.10.60:FF:000072">
    <property type="entry name" value="Homeobox protein Hox-B8"/>
    <property type="match status" value="1"/>
</dbReference>
<dbReference type="CDD" id="cd00086">
    <property type="entry name" value="homeodomain"/>
    <property type="match status" value="1"/>
</dbReference>
<evidence type="ECO:0000256" key="12">
    <source>
        <dbReference type="RuleBase" id="RU000682"/>
    </source>
</evidence>
<evidence type="ECO:0000256" key="6">
    <source>
        <dbReference type="ARBA" id="ARBA00023125"/>
    </source>
</evidence>
<dbReference type="SMART" id="SM00389">
    <property type="entry name" value="HOX"/>
    <property type="match status" value="1"/>
</dbReference>
<dbReference type="PROSITE" id="PS00027">
    <property type="entry name" value="HOMEOBOX_1"/>
    <property type="match status" value="1"/>
</dbReference>
<dbReference type="InterPro" id="IPR050948">
    <property type="entry name" value="Antp_homeobox_TF"/>
</dbReference>
<feature type="compositionally biased region" description="Low complexity" evidence="14">
    <location>
        <begin position="196"/>
        <end position="211"/>
    </location>
</feature>
<name>A0AAJ7TP43_PETMA</name>
<dbReference type="Proteomes" id="UP001318040">
    <property type="component" value="Chromosome 34"/>
</dbReference>